<comment type="caution">
    <text evidence="1">The sequence shown here is derived from an EMBL/GenBank/DDBJ whole genome shotgun (WGS) entry which is preliminary data.</text>
</comment>
<evidence type="ECO:0000313" key="2">
    <source>
        <dbReference type="Proteomes" id="UP000799754"/>
    </source>
</evidence>
<sequence>MCTIIGLLMLRSCCRGVMPFFEGLDMETRKQRLSVRLNLILQSYIQQFMAEPPLTSHTQDVGNLLMVPRSTKGRVFDSNIERVPWCY</sequence>
<proteinExistence type="predicted"/>
<name>A0ACB6SF59_9PLEO</name>
<protein>
    <submittedName>
        <fullName evidence="1">Uncharacterized protein</fullName>
    </submittedName>
</protein>
<keyword evidence="2" id="KW-1185">Reference proteome</keyword>
<dbReference type="EMBL" id="MU006703">
    <property type="protein sequence ID" value="KAF2631949.1"/>
    <property type="molecule type" value="Genomic_DNA"/>
</dbReference>
<reference evidence="1" key="1">
    <citation type="journal article" date="2020" name="Stud. Mycol.">
        <title>101 Dothideomycetes genomes: a test case for predicting lifestyles and emergence of pathogens.</title>
        <authorList>
            <person name="Haridas S."/>
            <person name="Albert R."/>
            <person name="Binder M."/>
            <person name="Bloem J."/>
            <person name="Labutti K."/>
            <person name="Salamov A."/>
            <person name="Andreopoulos B."/>
            <person name="Baker S."/>
            <person name="Barry K."/>
            <person name="Bills G."/>
            <person name="Bluhm B."/>
            <person name="Cannon C."/>
            <person name="Castanera R."/>
            <person name="Culley D."/>
            <person name="Daum C."/>
            <person name="Ezra D."/>
            <person name="Gonzalez J."/>
            <person name="Henrissat B."/>
            <person name="Kuo A."/>
            <person name="Liang C."/>
            <person name="Lipzen A."/>
            <person name="Lutzoni F."/>
            <person name="Magnuson J."/>
            <person name="Mondo S."/>
            <person name="Nolan M."/>
            <person name="Ohm R."/>
            <person name="Pangilinan J."/>
            <person name="Park H.-J."/>
            <person name="Ramirez L."/>
            <person name="Alfaro M."/>
            <person name="Sun H."/>
            <person name="Tritt A."/>
            <person name="Yoshinaga Y."/>
            <person name="Zwiers L.-H."/>
            <person name="Turgeon B."/>
            <person name="Goodwin S."/>
            <person name="Spatafora J."/>
            <person name="Crous P."/>
            <person name="Grigoriev I."/>
        </authorList>
    </citation>
    <scope>NUCLEOTIDE SEQUENCE</scope>
    <source>
        <strain evidence="1">CBS 525.71</strain>
    </source>
</reference>
<gene>
    <name evidence="1" type="ORF">BU25DRAFT_136408</name>
</gene>
<evidence type="ECO:0000313" key="1">
    <source>
        <dbReference type="EMBL" id="KAF2631949.1"/>
    </source>
</evidence>
<organism evidence="1 2">
    <name type="scientific">Macroventuria anomochaeta</name>
    <dbReference type="NCBI Taxonomy" id="301207"/>
    <lineage>
        <taxon>Eukaryota</taxon>
        <taxon>Fungi</taxon>
        <taxon>Dikarya</taxon>
        <taxon>Ascomycota</taxon>
        <taxon>Pezizomycotina</taxon>
        <taxon>Dothideomycetes</taxon>
        <taxon>Pleosporomycetidae</taxon>
        <taxon>Pleosporales</taxon>
        <taxon>Pleosporineae</taxon>
        <taxon>Didymellaceae</taxon>
        <taxon>Macroventuria</taxon>
    </lineage>
</organism>
<dbReference type="Proteomes" id="UP000799754">
    <property type="component" value="Unassembled WGS sequence"/>
</dbReference>
<accession>A0ACB6SF59</accession>